<sequence length="253" mass="28918">MNFGPNLNYIYYITVGLQAICALHCIRKGNQNKWLYIIIFLPIIGSLIYFFGEIFTKGQLRNVQSGMDAVIQPTGSIRRLEEQLKFTDTFDNRVALADAYLATGQTEKAIELYERSHTGVFTENEHLLSQMIVAYYKAHRDEDIIPLAQKLYKSPQFPRSQAHLLYAIALANTGKSALAEKEFKTMSSRFSCFEQRYNYGLFLIKQGREEEAESIVSEMLGEASHLSSRERRDSRQWFAAAKDALKSLEKATS</sequence>
<evidence type="ECO:0000313" key="3">
    <source>
        <dbReference type="Proteomes" id="UP001226434"/>
    </source>
</evidence>
<keyword evidence="1" id="KW-0472">Membrane</keyword>
<reference evidence="2 3" key="1">
    <citation type="submission" date="2023-05" db="EMBL/GenBank/DDBJ databases">
        <title>Genome sequence of Pinibacter sp. MAH-24.</title>
        <authorList>
            <person name="Huq M.A."/>
        </authorList>
    </citation>
    <scope>NUCLEOTIDE SEQUENCE [LARGE SCALE GENOMIC DNA]</scope>
    <source>
        <strain evidence="2 3">MAH-24</strain>
    </source>
</reference>
<dbReference type="Gene3D" id="1.25.40.10">
    <property type="entry name" value="Tetratricopeptide repeat domain"/>
    <property type="match status" value="1"/>
</dbReference>
<evidence type="ECO:0000256" key="1">
    <source>
        <dbReference type="SAM" id="Phobius"/>
    </source>
</evidence>
<dbReference type="PIRSF" id="PIRSF030959">
    <property type="entry name" value="UCP030959"/>
    <property type="match status" value="1"/>
</dbReference>
<keyword evidence="1" id="KW-0812">Transmembrane</keyword>
<gene>
    <name evidence="2" type="ORF">QJ048_10390</name>
</gene>
<dbReference type="RefSeq" id="WP_282334281.1">
    <property type="nucleotide sequence ID" value="NZ_JASBRG010000006.1"/>
</dbReference>
<evidence type="ECO:0000313" key="2">
    <source>
        <dbReference type="EMBL" id="MDI3320183.1"/>
    </source>
</evidence>
<protein>
    <recommendedName>
        <fullName evidence="4">Cardiolipin synthase N-terminal domain-containing protein</fullName>
    </recommendedName>
</protein>
<dbReference type="InterPro" id="IPR011990">
    <property type="entry name" value="TPR-like_helical_dom_sf"/>
</dbReference>
<feature type="transmembrane region" description="Helical" evidence="1">
    <location>
        <begin position="6"/>
        <end position="26"/>
    </location>
</feature>
<dbReference type="SUPFAM" id="SSF48452">
    <property type="entry name" value="TPR-like"/>
    <property type="match status" value="1"/>
</dbReference>
<proteinExistence type="predicted"/>
<dbReference type="Proteomes" id="UP001226434">
    <property type="component" value="Unassembled WGS sequence"/>
</dbReference>
<dbReference type="EMBL" id="JASBRG010000006">
    <property type="protein sequence ID" value="MDI3320183.1"/>
    <property type="molecule type" value="Genomic_DNA"/>
</dbReference>
<name>A0ABT6RC97_9BACT</name>
<dbReference type="InterPro" id="IPR014562">
    <property type="entry name" value="UCP030959_TPR_rpt-cont"/>
</dbReference>
<accession>A0ABT6RC97</accession>
<dbReference type="InterPro" id="IPR011717">
    <property type="entry name" value="TPR-4"/>
</dbReference>
<organism evidence="2 3">
    <name type="scientific">Pinibacter soli</name>
    <dbReference type="NCBI Taxonomy" id="3044211"/>
    <lineage>
        <taxon>Bacteria</taxon>
        <taxon>Pseudomonadati</taxon>
        <taxon>Bacteroidota</taxon>
        <taxon>Chitinophagia</taxon>
        <taxon>Chitinophagales</taxon>
        <taxon>Chitinophagaceae</taxon>
        <taxon>Pinibacter</taxon>
    </lineage>
</organism>
<keyword evidence="1" id="KW-1133">Transmembrane helix</keyword>
<keyword evidence="3" id="KW-1185">Reference proteome</keyword>
<feature type="transmembrane region" description="Helical" evidence="1">
    <location>
        <begin position="33"/>
        <end position="52"/>
    </location>
</feature>
<dbReference type="Pfam" id="PF07721">
    <property type="entry name" value="TPR_4"/>
    <property type="match status" value="1"/>
</dbReference>
<comment type="caution">
    <text evidence="2">The sequence shown here is derived from an EMBL/GenBank/DDBJ whole genome shotgun (WGS) entry which is preliminary data.</text>
</comment>
<evidence type="ECO:0008006" key="4">
    <source>
        <dbReference type="Google" id="ProtNLM"/>
    </source>
</evidence>